<accession>A0A645EKZ0</accession>
<name>A0A645EKZ0_9ZZZZ</name>
<dbReference type="EMBL" id="VSSQ01048652">
    <property type="protein sequence ID" value="MPN02705.1"/>
    <property type="molecule type" value="Genomic_DNA"/>
</dbReference>
<protein>
    <submittedName>
        <fullName evidence="1">Uncharacterized protein</fullName>
    </submittedName>
</protein>
<gene>
    <name evidence="1" type="ORF">SDC9_149921</name>
</gene>
<comment type="caution">
    <text evidence="1">The sequence shown here is derived from an EMBL/GenBank/DDBJ whole genome shotgun (WGS) entry which is preliminary data.</text>
</comment>
<evidence type="ECO:0000313" key="1">
    <source>
        <dbReference type="EMBL" id="MPN02705.1"/>
    </source>
</evidence>
<sequence>MPHLLKLPLVDRVWQGQAFGYLLKIEKPKAYFRDEASGSRCVRPKAFELFGNVEADAPNIWVARGLKHFQQKIVVMVFSADQHI</sequence>
<organism evidence="1">
    <name type="scientific">bioreactor metagenome</name>
    <dbReference type="NCBI Taxonomy" id="1076179"/>
    <lineage>
        <taxon>unclassified sequences</taxon>
        <taxon>metagenomes</taxon>
        <taxon>ecological metagenomes</taxon>
    </lineage>
</organism>
<dbReference type="AlphaFoldDB" id="A0A645EKZ0"/>
<proteinExistence type="predicted"/>
<reference evidence="1" key="1">
    <citation type="submission" date="2019-08" db="EMBL/GenBank/DDBJ databases">
        <authorList>
            <person name="Kucharzyk K."/>
            <person name="Murdoch R.W."/>
            <person name="Higgins S."/>
            <person name="Loffler F."/>
        </authorList>
    </citation>
    <scope>NUCLEOTIDE SEQUENCE</scope>
</reference>